<dbReference type="Pfam" id="PF00534">
    <property type="entry name" value="Glycos_transf_1"/>
    <property type="match status" value="1"/>
</dbReference>
<proteinExistence type="predicted"/>
<keyword evidence="3" id="KW-0808">Transferase</keyword>
<feature type="domain" description="Glycosyl transferase family 1" evidence="1">
    <location>
        <begin position="147"/>
        <end position="298"/>
    </location>
</feature>
<dbReference type="Proteomes" id="UP000235658">
    <property type="component" value="Unassembled WGS sequence"/>
</dbReference>
<dbReference type="GO" id="GO:0016757">
    <property type="term" value="F:glycosyltransferase activity"/>
    <property type="evidence" value="ECO:0007669"/>
    <property type="project" value="InterPro"/>
</dbReference>
<organism evidence="3 4">
    <name type="scientific">Anaerococcus hydrogenalis</name>
    <dbReference type="NCBI Taxonomy" id="33029"/>
    <lineage>
        <taxon>Bacteria</taxon>
        <taxon>Bacillati</taxon>
        <taxon>Bacillota</taxon>
        <taxon>Tissierellia</taxon>
        <taxon>Tissierellales</taxon>
        <taxon>Peptoniphilaceae</taxon>
        <taxon>Anaerococcus</taxon>
    </lineage>
</organism>
<reference evidence="3 4" key="1">
    <citation type="submission" date="2017-09" db="EMBL/GenBank/DDBJ databases">
        <title>Bacterial strain isolated from the female urinary microbiota.</title>
        <authorList>
            <person name="Thomas-White K."/>
            <person name="Kumar N."/>
            <person name="Forster S."/>
            <person name="Putonti C."/>
            <person name="Lawley T."/>
            <person name="Wolfe A.J."/>
        </authorList>
    </citation>
    <scope>NUCLEOTIDE SEQUENCE [LARGE SCALE GENOMIC DNA]</scope>
    <source>
        <strain evidence="3 4">UMB0204</strain>
    </source>
</reference>
<dbReference type="RefSeq" id="WP_102198250.1">
    <property type="nucleotide sequence ID" value="NZ_PNHP01000004.1"/>
</dbReference>
<dbReference type="GeneID" id="84578881"/>
<sequence>MKILIYNEDYQTVKESGVGKAIDHQKKALELAGVSYTLNSKDDYDICHINTVFPKSASFAKKAKRAGKKVVYHGHSTEEDFRNSFIFSNQLAPFFKKWLIYCYKKGDLILTPTTYSKKILESYKMDREIEVVSNGIDLDFWKEDKNDRENFYQRYGLDKNKKSIISVGLFIERKGILDFVDLAEKLPQYEFVWFGELNLKLVPEKVRRAVQSNLKNLHFPGYVDQNLLREAYSGSDLYIFPTFEETEGIVLLEALATKADIIIRDIEIYKNLKEGENIYKAKDFDEFYEKIKLILEGKLPSVKEKAYDLAKDKSLENVGKKLKKIYEELLERDEK</sequence>
<dbReference type="InterPro" id="IPR028098">
    <property type="entry name" value="Glyco_trans_4-like_N"/>
</dbReference>
<dbReference type="Gene3D" id="3.40.50.2000">
    <property type="entry name" value="Glycogen Phosphorylase B"/>
    <property type="match status" value="2"/>
</dbReference>
<comment type="caution">
    <text evidence="3">The sequence shown here is derived from an EMBL/GenBank/DDBJ whole genome shotgun (WGS) entry which is preliminary data.</text>
</comment>
<dbReference type="Pfam" id="PF13439">
    <property type="entry name" value="Glyco_transf_4"/>
    <property type="match status" value="1"/>
</dbReference>
<evidence type="ECO:0000259" key="1">
    <source>
        <dbReference type="Pfam" id="PF00534"/>
    </source>
</evidence>
<dbReference type="InterPro" id="IPR050194">
    <property type="entry name" value="Glycosyltransferase_grp1"/>
</dbReference>
<dbReference type="PANTHER" id="PTHR45947:SF3">
    <property type="entry name" value="SULFOQUINOVOSYL TRANSFERASE SQD2"/>
    <property type="match status" value="1"/>
</dbReference>
<dbReference type="InterPro" id="IPR001296">
    <property type="entry name" value="Glyco_trans_1"/>
</dbReference>
<protein>
    <submittedName>
        <fullName evidence="3">Glycosyl transferase family 1</fullName>
    </submittedName>
</protein>
<feature type="domain" description="Glycosyltransferase subfamily 4-like N-terminal" evidence="2">
    <location>
        <begin position="41"/>
        <end position="139"/>
    </location>
</feature>
<evidence type="ECO:0000313" key="3">
    <source>
        <dbReference type="EMBL" id="PMC81210.1"/>
    </source>
</evidence>
<dbReference type="EMBL" id="PNHP01000004">
    <property type="protein sequence ID" value="PMC81210.1"/>
    <property type="molecule type" value="Genomic_DNA"/>
</dbReference>
<name>A0A2N6UHX1_9FIRM</name>
<dbReference type="SUPFAM" id="SSF53756">
    <property type="entry name" value="UDP-Glycosyltransferase/glycogen phosphorylase"/>
    <property type="match status" value="1"/>
</dbReference>
<gene>
    <name evidence="3" type="ORF">CJ192_06750</name>
</gene>
<dbReference type="AlphaFoldDB" id="A0A2N6UHX1"/>
<dbReference type="PANTHER" id="PTHR45947">
    <property type="entry name" value="SULFOQUINOVOSYL TRANSFERASE SQD2"/>
    <property type="match status" value="1"/>
</dbReference>
<dbReference type="CDD" id="cd03801">
    <property type="entry name" value="GT4_PimA-like"/>
    <property type="match status" value="1"/>
</dbReference>
<evidence type="ECO:0000313" key="4">
    <source>
        <dbReference type="Proteomes" id="UP000235658"/>
    </source>
</evidence>
<evidence type="ECO:0000259" key="2">
    <source>
        <dbReference type="Pfam" id="PF13439"/>
    </source>
</evidence>
<accession>A0A2N6UHX1</accession>